<comment type="caution">
    <text evidence="1">The sequence shown here is derived from an EMBL/GenBank/DDBJ whole genome shotgun (WGS) entry which is preliminary data.</text>
</comment>
<evidence type="ECO:0000313" key="1">
    <source>
        <dbReference type="EMBL" id="KAJ8686840.1"/>
    </source>
</evidence>
<dbReference type="EMBL" id="CM056741">
    <property type="protein sequence ID" value="KAJ8686840.1"/>
    <property type="molecule type" value="Genomic_DNA"/>
</dbReference>
<keyword evidence="2" id="KW-1185">Reference proteome</keyword>
<reference evidence="1" key="1">
    <citation type="submission" date="2023-04" db="EMBL/GenBank/DDBJ databases">
        <title>A chromosome-level genome assembly of the parasitoid wasp Eretmocerus hayati.</title>
        <authorList>
            <person name="Zhong Y."/>
            <person name="Liu S."/>
            <person name="Liu Y."/>
        </authorList>
    </citation>
    <scope>NUCLEOTIDE SEQUENCE</scope>
    <source>
        <strain evidence="1">ZJU_SS_LIU_2023</strain>
    </source>
</reference>
<evidence type="ECO:0000313" key="2">
    <source>
        <dbReference type="Proteomes" id="UP001239111"/>
    </source>
</evidence>
<sequence length="639" mass="74457">MEDWKNDEIQTILRYNWARGLTPSECIVEMQPNTGDNCPNHEVISRRFENFDSNDSEARAIMSNTSGAQIDPLQVNVEGQVAERKQQIDFGRPIEAENGKEKNADAKENFENSSENDPVMKFAAIFAAQNKILLANCLRGDVSRYKGVGTVGWRHPILEHRASISNHRSSSESPSTQLKENEKFPSEYQFPYQCKECGSQFRREWSLERHKAQTCIKYKCSDLNFENRGKLYYVIRLGNFEIWKEETLDLSDSTMSAPDVFSESAGESEGTTTVIKCSSVRSSKCDIQPVETDIEIIEVPDETYQLTASCVKCNRKYECNLDTPMNFCRECVNPLTYKCKRCHHWFRTFNSARSHRASSCRPWVAQSENSSNSQQSQKLQHPCHKCAYVADNKSTLQRHLVTEHRHKRHVCLACGRYFDTLLEVARHAQTECDRSALSCDHCKFKCNKKVALFNHIQREHRQIYPEREFDCRFCGKTSHLSMISLLRRNFKQFAKKTRPLTRSRADQQDRHREKLHLEGRSELEIERIDEDEASSSQDSLVFPASLGLVSRQELEQHQQRQEQLRQLKELSNQSQEPSQQREFRCRFCGKGYRWKSTMRRHESLECGDKEPSFQCPECPYKARQRGNLTVHYKRHHQME</sequence>
<dbReference type="Proteomes" id="UP001239111">
    <property type="component" value="Chromosome 1"/>
</dbReference>
<proteinExistence type="predicted"/>
<protein>
    <submittedName>
        <fullName evidence="1">Uncharacterized protein</fullName>
    </submittedName>
</protein>
<accession>A0ACC2PTV7</accession>
<organism evidence="1 2">
    <name type="scientific">Eretmocerus hayati</name>
    <dbReference type="NCBI Taxonomy" id="131215"/>
    <lineage>
        <taxon>Eukaryota</taxon>
        <taxon>Metazoa</taxon>
        <taxon>Ecdysozoa</taxon>
        <taxon>Arthropoda</taxon>
        <taxon>Hexapoda</taxon>
        <taxon>Insecta</taxon>
        <taxon>Pterygota</taxon>
        <taxon>Neoptera</taxon>
        <taxon>Endopterygota</taxon>
        <taxon>Hymenoptera</taxon>
        <taxon>Apocrita</taxon>
        <taxon>Proctotrupomorpha</taxon>
        <taxon>Chalcidoidea</taxon>
        <taxon>Aphelinidae</taxon>
        <taxon>Aphelininae</taxon>
        <taxon>Eretmocerus</taxon>
    </lineage>
</organism>
<name>A0ACC2PTV7_9HYME</name>
<gene>
    <name evidence="1" type="ORF">QAD02_022634</name>
</gene>